<proteinExistence type="predicted"/>
<dbReference type="Proteomes" id="UP000682782">
    <property type="component" value="Chromosome"/>
</dbReference>
<sequence length="331" mass="37550">MSYEFNTLGDLLSNPKIRPIARDAIRNRNLKNEEVWNMTLSQLTEDHVFFGNINNGIQRLYEAADTGEWYYPLYSEEECAEDEARKGVSLVWFPSADPEADNRPFILVVPGGGFVNVWNLTEGWPIAEQFNRCGYHAFILTYQVDGEDSLLKKNMDDFARALQLIQEKKEQFHVQADRYITCGFSAGGYLICLWNTKMGYPDHNLPKPEASFPVYSVVSMKYDDDDDGEDEDDTEWQYRIFGCPGEEAVKGDYEIPEHAEGFPPCALFATAGDDLVNPEHSKMLARVLESMNIPCRLEIGPEGGHGFADGSGMCMAGWTERAVKWFESLQK</sequence>
<evidence type="ECO:0000313" key="2">
    <source>
        <dbReference type="Proteomes" id="UP000682782"/>
    </source>
</evidence>
<protein>
    <submittedName>
        <fullName evidence="1">Alpha/beta hydrolase</fullName>
    </submittedName>
</protein>
<name>A0AC61MXU4_9FIRM</name>
<dbReference type="EMBL" id="CP068393">
    <property type="protein sequence ID" value="QUC67701.1"/>
    <property type="molecule type" value="Genomic_DNA"/>
</dbReference>
<reference evidence="1" key="1">
    <citation type="submission" date="2021-01" db="EMBL/GenBank/DDBJ databases">
        <title>Complete genome sequence of Clostridiales bacterium R-7.</title>
        <authorList>
            <person name="Mahoney-Kurpe S.C."/>
            <person name="Palevich N."/>
            <person name="Koike S."/>
            <person name="Moon C.D."/>
            <person name="Attwood G.T."/>
        </authorList>
    </citation>
    <scope>NUCLEOTIDE SEQUENCE</scope>
    <source>
        <strain evidence="1">R-7</strain>
    </source>
</reference>
<gene>
    <name evidence="1" type="ORF">JYE49_03070</name>
</gene>
<keyword evidence="2" id="KW-1185">Reference proteome</keyword>
<keyword evidence="1" id="KW-0378">Hydrolase</keyword>
<accession>A0AC61MXU4</accession>
<evidence type="ECO:0000313" key="1">
    <source>
        <dbReference type="EMBL" id="QUC67701.1"/>
    </source>
</evidence>
<organism evidence="1 2">
    <name type="scientific">Aristaeella hokkaidonensis</name>
    <dbReference type="NCBI Taxonomy" id="3046382"/>
    <lineage>
        <taxon>Bacteria</taxon>
        <taxon>Bacillati</taxon>
        <taxon>Bacillota</taxon>
        <taxon>Clostridia</taxon>
        <taxon>Eubacteriales</taxon>
        <taxon>Aristaeellaceae</taxon>
        <taxon>Aristaeella</taxon>
    </lineage>
</organism>